<keyword evidence="1" id="KW-0238">DNA-binding</keyword>
<gene>
    <name evidence="1" type="ORF">HNR13_001828</name>
</gene>
<dbReference type="GO" id="GO:0003677">
    <property type="term" value="F:DNA binding"/>
    <property type="evidence" value="ECO:0007669"/>
    <property type="project" value="UniProtKB-KW"/>
</dbReference>
<evidence type="ECO:0000313" key="2">
    <source>
        <dbReference type="Proteomes" id="UP000578352"/>
    </source>
</evidence>
<protein>
    <submittedName>
        <fullName evidence="1">DNA-binding ferritin-like protein (Dps family)</fullName>
    </submittedName>
</protein>
<accession>A0A853CVX6</accession>
<dbReference type="Proteomes" id="UP000578352">
    <property type="component" value="Unassembled WGS sequence"/>
</dbReference>
<dbReference type="Pfam" id="PF06304">
    <property type="entry name" value="DUF1048"/>
    <property type="match status" value="1"/>
</dbReference>
<proteinExistence type="predicted"/>
<dbReference type="EMBL" id="JACCFL010000001">
    <property type="protein sequence ID" value="NYJ23541.1"/>
    <property type="molecule type" value="Genomic_DNA"/>
</dbReference>
<dbReference type="RefSeq" id="WP_179605453.1">
    <property type="nucleotide sequence ID" value="NZ_BAABEH010000001.1"/>
</dbReference>
<dbReference type="InterPro" id="IPR008316">
    <property type="entry name" value="UCP029876"/>
</dbReference>
<evidence type="ECO:0000313" key="1">
    <source>
        <dbReference type="EMBL" id="NYJ23541.1"/>
    </source>
</evidence>
<dbReference type="AlphaFoldDB" id="A0A853CVX6"/>
<comment type="caution">
    <text evidence="1">The sequence shown here is derived from an EMBL/GenBank/DDBJ whole genome shotgun (WGS) entry which is preliminary data.</text>
</comment>
<dbReference type="SUPFAM" id="SSF158560">
    <property type="entry name" value="BH3980-like"/>
    <property type="match status" value="1"/>
</dbReference>
<name>A0A853CVX6_9MICO</name>
<reference evidence="1 2" key="1">
    <citation type="submission" date="2020-07" db="EMBL/GenBank/DDBJ databases">
        <title>Sequencing the genomes of 1000 actinobacteria strains.</title>
        <authorList>
            <person name="Klenk H.-P."/>
        </authorList>
    </citation>
    <scope>NUCLEOTIDE SEQUENCE [LARGE SCALE GENOMIC DNA]</scope>
    <source>
        <strain evidence="1 2">DSM 15165</strain>
    </source>
</reference>
<dbReference type="Gene3D" id="1.10.1900.10">
    <property type="entry name" value="c-terminal domain of poly(a) binding protein"/>
    <property type="match status" value="1"/>
</dbReference>
<organism evidence="1 2">
    <name type="scientific">Leifsonia shinshuensis</name>
    <dbReference type="NCBI Taxonomy" id="150026"/>
    <lineage>
        <taxon>Bacteria</taxon>
        <taxon>Bacillati</taxon>
        <taxon>Actinomycetota</taxon>
        <taxon>Actinomycetes</taxon>
        <taxon>Micrococcales</taxon>
        <taxon>Microbacteriaceae</taxon>
        <taxon>Leifsonia</taxon>
    </lineage>
</organism>
<sequence>MAPKWIELVTGSLEQKKQYRQIKNRLDALPEPYNGVAKALNRYLMYNGGIVDGDTILTMMTDFVELWERAAADGAAVRDIVGDDPVEFADAFAAAYVGTRWIDKERARLSEAVDAAERAQEKKNS</sequence>